<dbReference type="PANTHER" id="PTHR43849:SF2">
    <property type="entry name" value="BLL3936 PROTEIN"/>
    <property type="match status" value="1"/>
</dbReference>
<dbReference type="RefSeq" id="WP_015850552.1">
    <property type="nucleotide sequence ID" value="NC_012881.1"/>
</dbReference>
<dbReference type="NCBIfam" id="TIGR02123">
    <property type="entry name" value="TRAP_fused"/>
    <property type="match status" value="1"/>
</dbReference>
<dbReference type="AlphaFoldDB" id="C6BYE2"/>
<dbReference type="PANTHER" id="PTHR43849">
    <property type="entry name" value="BLL3936 PROTEIN"/>
    <property type="match status" value="1"/>
</dbReference>
<feature type="transmembrane region" description="Helical" evidence="1">
    <location>
        <begin position="33"/>
        <end position="55"/>
    </location>
</feature>
<feature type="transmembrane region" description="Helical" evidence="1">
    <location>
        <begin position="142"/>
        <end position="162"/>
    </location>
</feature>
<feature type="transmembrane region" description="Helical" evidence="1">
    <location>
        <begin position="445"/>
        <end position="469"/>
    </location>
</feature>
<reference evidence="3 4" key="1">
    <citation type="submission" date="2009-06" db="EMBL/GenBank/DDBJ databases">
        <title>Complete sequence of Desulfovibrio salexigens DSM 2638.</title>
        <authorList>
            <consortium name="US DOE Joint Genome Institute"/>
            <person name="Lucas S."/>
            <person name="Copeland A."/>
            <person name="Lapidus A."/>
            <person name="Glavina del Rio T."/>
            <person name="Tice H."/>
            <person name="Bruce D."/>
            <person name="Goodwin L."/>
            <person name="Pitluck S."/>
            <person name="Munk A.C."/>
            <person name="Brettin T."/>
            <person name="Detter J.C."/>
            <person name="Han C."/>
            <person name="Tapia R."/>
            <person name="Larimer F."/>
            <person name="Land M."/>
            <person name="Hauser L."/>
            <person name="Kyrpides N."/>
            <person name="Anderson I."/>
            <person name="Wall J.D."/>
            <person name="Arkin A.P."/>
            <person name="Dehal P."/>
            <person name="Chivian D."/>
            <person name="Giles B."/>
            <person name="Hazen T.C."/>
        </authorList>
    </citation>
    <scope>NUCLEOTIDE SEQUENCE [LARGE SCALE GENOMIC DNA]</scope>
    <source>
        <strain evidence="4">ATCC 14822 / DSM 2638 / NCIMB 8403 / VKM B-1763</strain>
    </source>
</reference>
<dbReference type="HOGENOM" id="CLU_007041_3_1_7"/>
<dbReference type="EMBL" id="CP001649">
    <property type="protein sequence ID" value="ACS78733.1"/>
    <property type="molecule type" value="Genomic_DNA"/>
</dbReference>
<feature type="transmembrane region" description="Helical" evidence="1">
    <location>
        <begin position="542"/>
        <end position="560"/>
    </location>
</feature>
<feature type="transmembrane region" description="Helical" evidence="1">
    <location>
        <begin position="481"/>
        <end position="507"/>
    </location>
</feature>
<feature type="transmembrane region" description="Helical" evidence="1">
    <location>
        <begin position="417"/>
        <end position="439"/>
    </location>
</feature>
<keyword evidence="4" id="KW-1185">Reference proteome</keyword>
<dbReference type="OrthoDB" id="9759894at2"/>
<protein>
    <submittedName>
        <fullName evidence="3">TRAP transporter, 4TM/12TM fusion protein</fullName>
    </submittedName>
</protein>
<dbReference type="InterPro" id="IPR011853">
    <property type="entry name" value="TRAP_DctM-Dct_fused"/>
</dbReference>
<feature type="transmembrane region" description="Helical" evidence="1">
    <location>
        <begin position="379"/>
        <end position="396"/>
    </location>
</feature>
<keyword evidence="1" id="KW-1133">Transmembrane helix</keyword>
<gene>
    <name evidence="3" type="ordered locus">Desal_0667</name>
</gene>
<keyword evidence="1" id="KW-0472">Membrane</keyword>
<proteinExistence type="predicted"/>
<feature type="domain" description="TRAP C4-dicarboxylate transport system permease DctM subunit" evidence="2">
    <location>
        <begin position="127"/>
        <end position="549"/>
    </location>
</feature>
<feature type="transmembrane region" description="Helical" evidence="1">
    <location>
        <begin position="608"/>
        <end position="628"/>
    </location>
</feature>
<feature type="transmembrane region" description="Helical" evidence="1">
    <location>
        <begin position="567"/>
        <end position="588"/>
    </location>
</feature>
<evidence type="ECO:0000259" key="2">
    <source>
        <dbReference type="Pfam" id="PF06808"/>
    </source>
</evidence>
<feature type="transmembrane region" description="Helical" evidence="1">
    <location>
        <begin position="118"/>
        <end position="135"/>
    </location>
</feature>
<name>C6BYE2_MARSD</name>
<organism evidence="3 4">
    <name type="scientific">Maridesulfovibrio salexigens (strain ATCC 14822 / DSM 2638 / NCIMB 8403 / VKM B-1763)</name>
    <name type="common">Desulfovibrio salexigens</name>
    <dbReference type="NCBI Taxonomy" id="526222"/>
    <lineage>
        <taxon>Bacteria</taxon>
        <taxon>Pseudomonadati</taxon>
        <taxon>Thermodesulfobacteriota</taxon>
        <taxon>Desulfovibrionia</taxon>
        <taxon>Desulfovibrionales</taxon>
        <taxon>Desulfovibrionaceae</taxon>
        <taxon>Maridesulfovibrio</taxon>
    </lineage>
</organism>
<keyword evidence="1" id="KW-0812">Transmembrane</keyword>
<sequence length="642" mass="69001">MTDTTSPKPAVKKDSGGETLAIKRVIEGNTAKLLYATGIICSLFHLWVNTIGIMPEIQRNAVHYSFMLFIGFLQYPMLKKHARETLPIDYFLAILSFATGLYLVFFEDALHMRNEVPIMADLIAAGLAIVLLMEITRRTTGLLIPCLAAIFLAYGLGGGQYLDGLWHFPGVTIQRMLYRMYFAPDGIFGTIATISSTFVFLFVLFASFLIKSGAGEFIIKLAMATMGRTIGGPAKMAVFASGFMGSVSGSAVANTVGTGSITIPMMKKTGFPSKFAGGVEAAASTGGQLMPPIMGAGAFIMSQWTQIPYLTIVGVAFIPAIMYFVSVAFFVHLRAKKLGIKPIPEEEIPRIGDVIKEGWNFFIPIGALMGLLMYGFTPTFAACGGIAAIVVSSWLNPKTRMSGRDIMDALASGGQNMVTTGVILLCSGIVIGVVLMVGMGIKFSMLITMIAGNSLLLTIVMVAAASLVLGMGLPVTASYIVLAVLAAPAMQMLGTSLLAAHMLIFWYSQDANVTPPVCLAAYSASGISGSKPLETGFESWKIAKGLYIIPLLFCYTPILFEGPLWQVAETVITATAGLFCFAVFFEGFNTYALNITQRALYMGTATLLLWPDMRLHAAGAVLLVVMMLRERSVFRKQAFEAV</sequence>
<feature type="transmembrane region" description="Helical" evidence="1">
    <location>
        <begin position="307"/>
        <end position="333"/>
    </location>
</feature>
<feature type="transmembrane region" description="Helical" evidence="1">
    <location>
        <begin position="90"/>
        <end position="106"/>
    </location>
</feature>
<dbReference type="InterPro" id="IPR010656">
    <property type="entry name" value="DctM"/>
</dbReference>
<dbReference type="Pfam" id="PF06808">
    <property type="entry name" value="DctM"/>
    <property type="match status" value="1"/>
</dbReference>
<feature type="transmembrane region" description="Helical" evidence="1">
    <location>
        <begin position="61"/>
        <end position="78"/>
    </location>
</feature>
<dbReference type="STRING" id="526222.Desal_0667"/>
<evidence type="ECO:0000256" key="1">
    <source>
        <dbReference type="SAM" id="Phobius"/>
    </source>
</evidence>
<dbReference type="Proteomes" id="UP000002601">
    <property type="component" value="Chromosome"/>
</dbReference>
<dbReference type="KEGG" id="dsa:Desal_0667"/>
<evidence type="ECO:0000313" key="3">
    <source>
        <dbReference type="EMBL" id="ACS78733.1"/>
    </source>
</evidence>
<accession>C6BYE2</accession>
<feature type="transmembrane region" description="Helical" evidence="1">
    <location>
        <begin position="186"/>
        <end position="210"/>
    </location>
</feature>
<evidence type="ECO:0000313" key="4">
    <source>
        <dbReference type="Proteomes" id="UP000002601"/>
    </source>
</evidence>
<dbReference type="eggNOG" id="COG4666">
    <property type="taxonomic scope" value="Bacteria"/>
</dbReference>